<reference evidence="2 3" key="1">
    <citation type="submission" date="2017-05" db="EMBL/GenBank/DDBJ databases">
        <authorList>
            <person name="Varghese N."/>
            <person name="Submissions S."/>
        </authorList>
    </citation>
    <scope>NUCLEOTIDE SEQUENCE [LARGE SCALE GENOMIC DNA]</scope>
    <source>
        <strain evidence="2 3">DSM 29371</strain>
    </source>
</reference>
<evidence type="ECO:0000313" key="3">
    <source>
        <dbReference type="Proteomes" id="UP000316916"/>
    </source>
</evidence>
<evidence type="ECO:0000256" key="1">
    <source>
        <dbReference type="SAM" id="Phobius"/>
    </source>
</evidence>
<accession>A0A521FHC2</accession>
<feature type="transmembrane region" description="Helical" evidence="1">
    <location>
        <begin position="24"/>
        <end position="46"/>
    </location>
</feature>
<proteinExistence type="predicted"/>
<keyword evidence="1" id="KW-0472">Membrane</keyword>
<dbReference type="Proteomes" id="UP000316916">
    <property type="component" value="Unassembled WGS sequence"/>
</dbReference>
<sequence>MNNPDESWDFFLRESSNYTSNDQINIYCNNIYVFVYLNIILIPIVIKMI</sequence>
<dbReference type="EMBL" id="FXTC01000015">
    <property type="protein sequence ID" value="SMO95394.1"/>
    <property type="molecule type" value="Genomic_DNA"/>
</dbReference>
<name>A0A521FHC2_9FLAO</name>
<organism evidence="2 3">
    <name type="scientific">Chryseobacterium rhizoplanae</name>
    <dbReference type="NCBI Taxonomy" id="1609531"/>
    <lineage>
        <taxon>Bacteria</taxon>
        <taxon>Pseudomonadati</taxon>
        <taxon>Bacteroidota</taxon>
        <taxon>Flavobacteriia</taxon>
        <taxon>Flavobacteriales</taxon>
        <taxon>Weeksellaceae</taxon>
        <taxon>Chryseobacterium group</taxon>
        <taxon>Chryseobacterium</taxon>
    </lineage>
</organism>
<keyword evidence="1" id="KW-1133">Transmembrane helix</keyword>
<keyword evidence="1" id="KW-0812">Transmembrane</keyword>
<dbReference type="AlphaFoldDB" id="A0A521FHC2"/>
<protein>
    <submittedName>
        <fullName evidence="2">Uncharacterized protein</fullName>
    </submittedName>
</protein>
<keyword evidence="3" id="KW-1185">Reference proteome</keyword>
<evidence type="ECO:0000313" key="2">
    <source>
        <dbReference type="EMBL" id="SMO95394.1"/>
    </source>
</evidence>
<gene>
    <name evidence="2" type="ORF">SAMN06265171_1152</name>
</gene>